<evidence type="ECO:0000313" key="9">
    <source>
        <dbReference type="EMBL" id="HJG30036.1"/>
    </source>
</evidence>
<keyword evidence="2" id="KW-0964">Secreted</keyword>
<name>A0A921INI6_9ACTN</name>
<dbReference type="SMART" id="SM00635">
    <property type="entry name" value="BID_2"/>
    <property type="match status" value="2"/>
</dbReference>
<evidence type="ECO:0000256" key="5">
    <source>
        <dbReference type="SAM" id="MobiDB-lite"/>
    </source>
</evidence>
<dbReference type="Proteomes" id="UP000746751">
    <property type="component" value="Unassembled WGS sequence"/>
</dbReference>
<feature type="signal peptide" evidence="7">
    <location>
        <begin position="1"/>
        <end position="30"/>
    </location>
</feature>
<dbReference type="EMBL" id="DYVF01000012">
    <property type="protein sequence ID" value="HJG30036.1"/>
    <property type="molecule type" value="Genomic_DNA"/>
</dbReference>
<feature type="chain" id="PRO_5037402966" evidence="7">
    <location>
        <begin position="31"/>
        <end position="890"/>
    </location>
</feature>
<feature type="transmembrane region" description="Helical" evidence="6">
    <location>
        <begin position="863"/>
        <end position="884"/>
    </location>
</feature>
<feature type="compositionally biased region" description="Polar residues" evidence="5">
    <location>
        <begin position="91"/>
        <end position="106"/>
    </location>
</feature>
<evidence type="ECO:0000256" key="3">
    <source>
        <dbReference type="ARBA" id="ARBA00022729"/>
    </source>
</evidence>
<dbReference type="PROSITE" id="PS50847">
    <property type="entry name" value="GRAM_POS_ANCHORING"/>
    <property type="match status" value="1"/>
</dbReference>
<dbReference type="InterPro" id="IPR019931">
    <property type="entry name" value="LPXTG_anchor"/>
</dbReference>
<dbReference type="InterPro" id="IPR003343">
    <property type="entry name" value="Big_2"/>
</dbReference>
<dbReference type="InterPro" id="IPR008964">
    <property type="entry name" value="Invasin/intimin_cell_adhesion"/>
</dbReference>
<reference evidence="9" key="1">
    <citation type="journal article" date="2021" name="PeerJ">
        <title>Extensive microbial diversity within the chicken gut microbiome revealed by metagenomics and culture.</title>
        <authorList>
            <person name="Gilroy R."/>
            <person name="Ravi A."/>
            <person name="Getino M."/>
            <person name="Pursley I."/>
            <person name="Horton D.L."/>
            <person name="Alikhan N.F."/>
            <person name="Baker D."/>
            <person name="Gharbi K."/>
            <person name="Hall N."/>
            <person name="Watson M."/>
            <person name="Adriaenssens E.M."/>
            <person name="Foster-Nyarko E."/>
            <person name="Jarju S."/>
            <person name="Secka A."/>
            <person name="Antonio M."/>
            <person name="Oren A."/>
            <person name="Chaudhuri R.R."/>
            <person name="La Ragione R."/>
            <person name="Hildebrand F."/>
            <person name="Pallen M.J."/>
        </authorList>
    </citation>
    <scope>NUCLEOTIDE SEQUENCE</scope>
    <source>
        <strain evidence="9">ChiGjej2B2-7701</strain>
    </source>
</reference>
<keyword evidence="1" id="KW-0134">Cell wall</keyword>
<evidence type="ECO:0000256" key="4">
    <source>
        <dbReference type="ARBA" id="ARBA00023088"/>
    </source>
</evidence>
<comment type="caution">
    <text evidence="9">The sequence shown here is derived from an EMBL/GenBank/DDBJ whole genome shotgun (WGS) entry which is preliminary data.</text>
</comment>
<evidence type="ECO:0000313" key="10">
    <source>
        <dbReference type="Proteomes" id="UP000746751"/>
    </source>
</evidence>
<dbReference type="Pfam" id="PF02368">
    <property type="entry name" value="Big_2"/>
    <property type="match status" value="1"/>
</dbReference>
<protein>
    <submittedName>
        <fullName evidence="9">Ig-like domain-containing protein</fullName>
    </submittedName>
</protein>
<evidence type="ECO:0000259" key="8">
    <source>
        <dbReference type="PROSITE" id="PS50847"/>
    </source>
</evidence>
<feature type="domain" description="Gram-positive cocci surface proteins LPxTG" evidence="8">
    <location>
        <begin position="855"/>
        <end position="890"/>
    </location>
</feature>
<keyword evidence="6" id="KW-0472">Membrane</keyword>
<sequence length="890" mass="91088">MKRMTTSKPLVMLLTVALIAVFMIPCPVHADESAADGVASPGQTESVLQPERVVDEADVMEGSGHADAAGASDIVGDEEVVEAGLASDQVVQAQETQPAAQASPTAITVRPVSPDSLTSLGDAVYCLPTDGAGATVDLPAVSVEPEGASDTVTWASSDETVASVSDGLLLHAPGMAVLTATSELDGTVSAHARIYVVGGSPTTVDVDGSGWLVEAFDGLDLAAEVRALDQALTEALGEGETVQFVGTLSYSVPTDEGAASSGPAGADLYFPVPDGVTGDTVSIVFYPDGGTGIEVAAPLAFDEAGLLLGAHVEIAFDGDGFTLNGAPTATVCGQYEVIGSVDAKVLLAEELDAARAELAELAVLDDEELGEAADGTRYVTRDQFDQVSNLLDAIEAQLKIRASEEDVEVFRQQVRELRHDVAEMPMTVQVDRGELEEELAAADAVRAEVTVSEHGRDVLHGGTWAASADAAAFDAAIADARAVYDAEDATSDEIAAARDALAEARRVFEAACGVAEVSLEALESELDAAAKADDGVVTVAQAFDAAPGARWVTKEAANSLAAAVDAAKAVAAKELSALTQDAVDAATSELMRANAGYRESIATKPAIEDIKIERAEENVGRDIVHMLPGNPLALKPVFTPAESAVAVTWSSSNTSVATVDADGKVTAVGDGAATITATTRAFDGVESKAAVFTVVPIGCGARWTYENAAAGIVVEGVPSGVDVTADIVTGSQGFPVGKLGRDDRAVAGVFVTLATGSEHTVVGIPIEGMSARIPLGTDAYDGKKVEATLYGDDGYTYTYTATANGGTIYLTIPAGGYVETIARAALLAETPDKQGDPAKPSDEAKPSDDDVRERLAQTGDESVAAIAALGGAGVLATASGIVLIRRRKIS</sequence>
<dbReference type="AlphaFoldDB" id="A0A921INI6"/>
<keyword evidence="4" id="KW-0572">Peptidoglycan-anchor</keyword>
<accession>A0A921INI6</accession>
<dbReference type="Gene3D" id="1.20.1270.90">
    <property type="entry name" value="AF1782-like"/>
    <property type="match status" value="1"/>
</dbReference>
<gene>
    <name evidence="9" type="ORF">K8U80_01430</name>
</gene>
<organism evidence="9 10">
    <name type="scientific">Collinsella ihumii</name>
    <dbReference type="NCBI Taxonomy" id="1720204"/>
    <lineage>
        <taxon>Bacteria</taxon>
        <taxon>Bacillati</taxon>
        <taxon>Actinomycetota</taxon>
        <taxon>Coriobacteriia</taxon>
        <taxon>Coriobacteriales</taxon>
        <taxon>Coriobacteriaceae</taxon>
        <taxon>Collinsella</taxon>
    </lineage>
</organism>
<keyword evidence="6" id="KW-0812">Transmembrane</keyword>
<dbReference type="Gene3D" id="2.60.40.1080">
    <property type="match status" value="2"/>
</dbReference>
<evidence type="ECO:0000256" key="1">
    <source>
        <dbReference type="ARBA" id="ARBA00022512"/>
    </source>
</evidence>
<feature type="region of interest" description="Disordered" evidence="5">
    <location>
        <begin position="830"/>
        <end position="850"/>
    </location>
</feature>
<proteinExistence type="predicted"/>
<evidence type="ECO:0000256" key="2">
    <source>
        <dbReference type="ARBA" id="ARBA00022525"/>
    </source>
</evidence>
<evidence type="ECO:0000256" key="7">
    <source>
        <dbReference type="SAM" id="SignalP"/>
    </source>
</evidence>
<feature type="region of interest" description="Disordered" evidence="5">
    <location>
        <begin position="91"/>
        <end position="113"/>
    </location>
</feature>
<dbReference type="NCBIfam" id="TIGR01167">
    <property type="entry name" value="LPXTG_anchor"/>
    <property type="match status" value="1"/>
</dbReference>
<reference evidence="9" key="2">
    <citation type="submission" date="2021-09" db="EMBL/GenBank/DDBJ databases">
        <authorList>
            <person name="Gilroy R."/>
        </authorList>
    </citation>
    <scope>NUCLEOTIDE SEQUENCE</scope>
    <source>
        <strain evidence="9">ChiGjej2B2-7701</strain>
    </source>
</reference>
<keyword evidence="3 7" id="KW-0732">Signal</keyword>
<keyword evidence="6" id="KW-1133">Transmembrane helix</keyword>
<evidence type="ECO:0000256" key="6">
    <source>
        <dbReference type="SAM" id="Phobius"/>
    </source>
</evidence>
<dbReference type="SUPFAM" id="SSF49373">
    <property type="entry name" value="Invasin/intimin cell-adhesion fragments"/>
    <property type="match status" value="2"/>
</dbReference>